<dbReference type="GO" id="GO:0008381">
    <property type="term" value="F:mechanosensitive monoatomic ion channel activity"/>
    <property type="evidence" value="ECO:0007669"/>
    <property type="project" value="TreeGrafter"/>
</dbReference>
<feature type="transmembrane region" description="Helical" evidence="3">
    <location>
        <begin position="335"/>
        <end position="361"/>
    </location>
</feature>
<evidence type="ECO:0000256" key="2">
    <source>
        <dbReference type="ARBA" id="ARBA00008017"/>
    </source>
</evidence>
<dbReference type="SUPFAM" id="SSF50182">
    <property type="entry name" value="Sm-like ribonucleoproteins"/>
    <property type="match status" value="1"/>
</dbReference>
<dbReference type="PANTHER" id="PTHR31618">
    <property type="entry name" value="MECHANOSENSITIVE ION CHANNEL PROTEIN 5"/>
    <property type="match status" value="1"/>
</dbReference>
<feature type="transmembrane region" description="Helical" evidence="3">
    <location>
        <begin position="367"/>
        <end position="389"/>
    </location>
</feature>
<proteinExistence type="inferred from homology"/>
<dbReference type="OrthoDB" id="544685at2759"/>
<organism evidence="5 6">
    <name type="scientific">Nosema bombycis (strain CQ1 / CVCC 102059)</name>
    <name type="common">Microsporidian parasite</name>
    <name type="synonym">Pebrine of silkworm</name>
    <dbReference type="NCBI Taxonomy" id="578461"/>
    <lineage>
        <taxon>Eukaryota</taxon>
        <taxon>Fungi</taxon>
        <taxon>Fungi incertae sedis</taxon>
        <taxon>Microsporidia</taxon>
        <taxon>Nosematidae</taxon>
        <taxon>Nosema</taxon>
    </lineage>
</organism>
<sequence>MDDAFNWFESELEIETEDFNTERRPKTTFSMIYDFICIRANQLFPIFFIARVVWWVFGLSDTEMLGVRITTFLTSLSVSFGSLVVINVAMKTTTYILLNLSKDSDFEPFLGLYRLYSTMIWCVVNVYWLDFIKCAILYNYKVYKNIFIAGLITLIAYTISGILMIYFDRYFLTKTLNDKLREVEKTERLLSVMKSFRYEIYSSDSIGTPQCSCTDIFCLGDIDVFEEGGSNRRGLEEIDSKVSYLSVSHPELHSVPDAKTLARDVFYKASSDGDTLSFDDFSSIFPSTQVAINAYIYFDNGEDKKITKKTFHDTIIQFYMERVNLEKSIYRAEDFVNVVSNIFNIIILIILFLIYLVIFGIPLKELLALALSSALALNFIASGMAGDLYNNFMMLLSHQFDIGDEVIVDGVEYKVYEFGLTSTSLIGENGGKIKFLNSDMWKKTLVNMTRAPEKILVFKFQLNPNIDNRTFFHFKNRIYNFVQHKKFDFYDTFSLHSNSEGCTGLDFLNCVLVLKCKTFKNKAKKFTLRVEMTNWLRNTIEDMNIGI</sequence>
<gene>
    <name evidence="5" type="ORF">NBO_80g0018</name>
</gene>
<keyword evidence="3" id="KW-0812">Transmembrane</keyword>
<feature type="domain" description="Mechanosensitive ion channel MscS" evidence="4">
    <location>
        <begin position="387"/>
        <end position="450"/>
    </location>
</feature>
<dbReference type="OMA" id="NMTRAPE"/>
<dbReference type="AlphaFoldDB" id="R0MGW2"/>
<keyword evidence="3" id="KW-0472">Membrane</keyword>
<dbReference type="Proteomes" id="UP000016927">
    <property type="component" value="Unassembled WGS sequence"/>
</dbReference>
<feature type="transmembrane region" description="Helical" evidence="3">
    <location>
        <begin position="119"/>
        <end position="140"/>
    </location>
</feature>
<name>R0MGW2_NOSB1</name>
<evidence type="ECO:0000259" key="4">
    <source>
        <dbReference type="Pfam" id="PF00924"/>
    </source>
</evidence>
<evidence type="ECO:0000313" key="5">
    <source>
        <dbReference type="EMBL" id="EOB13355.1"/>
    </source>
</evidence>
<accession>R0MGW2</accession>
<dbReference type="GO" id="GO:0006820">
    <property type="term" value="P:monoatomic anion transport"/>
    <property type="evidence" value="ECO:0007669"/>
    <property type="project" value="TreeGrafter"/>
</dbReference>
<keyword evidence="3" id="KW-1133">Transmembrane helix</keyword>
<dbReference type="GO" id="GO:0005886">
    <property type="term" value="C:plasma membrane"/>
    <property type="evidence" value="ECO:0007669"/>
    <property type="project" value="TreeGrafter"/>
</dbReference>
<keyword evidence="6" id="KW-1185">Reference proteome</keyword>
<dbReference type="InterPro" id="IPR006685">
    <property type="entry name" value="MscS_channel_2nd"/>
</dbReference>
<dbReference type="Pfam" id="PF00924">
    <property type="entry name" value="MS_channel_2nd"/>
    <property type="match status" value="1"/>
</dbReference>
<comment type="subcellular location">
    <subcellularLocation>
        <location evidence="1">Membrane</location>
        <topology evidence="1">Multi-pass membrane protein</topology>
    </subcellularLocation>
</comment>
<feature type="transmembrane region" description="Helical" evidence="3">
    <location>
        <begin position="146"/>
        <end position="167"/>
    </location>
</feature>
<dbReference type="PANTHER" id="PTHR31618:SF1">
    <property type="entry name" value="EF-HAND DOMAIN-CONTAINING PROTEIN"/>
    <property type="match status" value="1"/>
</dbReference>
<evidence type="ECO:0000256" key="3">
    <source>
        <dbReference type="SAM" id="Phobius"/>
    </source>
</evidence>
<feature type="transmembrane region" description="Helical" evidence="3">
    <location>
        <begin position="32"/>
        <end position="57"/>
    </location>
</feature>
<dbReference type="VEuPathDB" id="MicrosporidiaDB:NBO_80g0018"/>
<evidence type="ECO:0000256" key="1">
    <source>
        <dbReference type="ARBA" id="ARBA00004141"/>
    </source>
</evidence>
<dbReference type="EMBL" id="KB908988">
    <property type="protein sequence ID" value="EOB13355.1"/>
    <property type="molecule type" value="Genomic_DNA"/>
</dbReference>
<evidence type="ECO:0000313" key="6">
    <source>
        <dbReference type="Proteomes" id="UP000016927"/>
    </source>
</evidence>
<dbReference type="HOGENOM" id="CLU_032061_0_0_1"/>
<protein>
    <recommendedName>
        <fullName evidence="4">Mechanosensitive ion channel MscS domain-containing protein</fullName>
    </recommendedName>
</protein>
<feature type="transmembrane region" description="Helical" evidence="3">
    <location>
        <begin position="77"/>
        <end position="98"/>
    </location>
</feature>
<reference evidence="5 6" key="1">
    <citation type="journal article" date="2013" name="BMC Genomics">
        <title>Comparative genomics of parasitic silkworm microsporidia reveal an association between genome expansion and host adaptation.</title>
        <authorList>
            <person name="Pan G."/>
            <person name="Xu J."/>
            <person name="Li T."/>
            <person name="Xia Q."/>
            <person name="Liu S.L."/>
            <person name="Zhang G."/>
            <person name="Li S."/>
            <person name="Li C."/>
            <person name="Liu H."/>
            <person name="Yang L."/>
            <person name="Liu T."/>
            <person name="Zhang X."/>
            <person name="Wu Z."/>
            <person name="Fan W."/>
            <person name="Dang X."/>
            <person name="Xiang H."/>
            <person name="Tao M."/>
            <person name="Li Y."/>
            <person name="Hu J."/>
            <person name="Li Z."/>
            <person name="Lin L."/>
            <person name="Luo J."/>
            <person name="Geng L."/>
            <person name="Wang L."/>
            <person name="Long M."/>
            <person name="Wan Y."/>
            <person name="He N."/>
            <person name="Zhang Z."/>
            <person name="Lu C."/>
            <person name="Keeling P.J."/>
            <person name="Wang J."/>
            <person name="Xiang Z."/>
            <person name="Zhou Z."/>
        </authorList>
    </citation>
    <scope>NUCLEOTIDE SEQUENCE [LARGE SCALE GENOMIC DNA]</scope>
    <source>
        <strain evidence="6">CQ1 / CVCC 102059</strain>
    </source>
</reference>
<dbReference type="InterPro" id="IPR010920">
    <property type="entry name" value="LSM_dom_sf"/>
</dbReference>
<dbReference type="InterPro" id="IPR016688">
    <property type="entry name" value="MscS-like_plants/fungi"/>
</dbReference>
<comment type="similarity">
    <text evidence="2">Belongs to the MscS (TC 1.A.23) family.</text>
</comment>